<dbReference type="PROSITE" id="PS51444">
    <property type="entry name" value="FH2"/>
    <property type="match status" value="1"/>
</dbReference>
<gene>
    <name evidence="4" type="ORF">GRG538_LOCUS7603</name>
    <name evidence="5" type="ORF">LUA448_LOCUS31294</name>
    <name evidence="3" type="ORF">TIS948_LOCUS864</name>
</gene>
<feature type="compositionally biased region" description="Polar residues" evidence="1">
    <location>
        <begin position="724"/>
        <end position="740"/>
    </location>
</feature>
<feature type="compositionally biased region" description="Polar residues" evidence="1">
    <location>
        <begin position="917"/>
        <end position="942"/>
    </location>
</feature>
<feature type="compositionally biased region" description="Polar residues" evidence="1">
    <location>
        <begin position="751"/>
        <end position="760"/>
    </location>
</feature>
<feature type="domain" description="FH2" evidence="2">
    <location>
        <begin position="85"/>
        <end position="487"/>
    </location>
</feature>
<dbReference type="Proteomes" id="UP000663825">
    <property type="component" value="Unassembled WGS sequence"/>
</dbReference>
<feature type="compositionally biased region" description="Low complexity" evidence="1">
    <location>
        <begin position="788"/>
        <end position="799"/>
    </location>
</feature>
<dbReference type="InterPro" id="IPR015425">
    <property type="entry name" value="FH2_Formin"/>
</dbReference>
<dbReference type="InterPro" id="IPR042201">
    <property type="entry name" value="FH2_Formin_sf"/>
</dbReference>
<dbReference type="SUPFAM" id="SSF101447">
    <property type="entry name" value="Formin homology 2 domain (FH2 domain)"/>
    <property type="match status" value="1"/>
</dbReference>
<dbReference type="EMBL" id="CAJNYD010004645">
    <property type="protein sequence ID" value="CAF3618382.1"/>
    <property type="molecule type" value="Genomic_DNA"/>
</dbReference>
<protein>
    <recommendedName>
        <fullName evidence="2">FH2 domain-containing protein</fullName>
    </recommendedName>
</protein>
<dbReference type="EMBL" id="CAJNYT010000814">
    <property type="protein sequence ID" value="CAF3374470.1"/>
    <property type="molecule type" value="Genomic_DNA"/>
</dbReference>
<dbReference type="PANTHER" id="PTHR46345">
    <property type="entry name" value="INVERTED FORMIN-2"/>
    <property type="match status" value="1"/>
</dbReference>
<sequence>MLTSPTTTITTIQYVSPSDDTFTNEMTSNQSPSNGFVGLPPPPPPPPAPPVFNNNNNNTNNLCKILLPHQEVNLVVNRANVTEIQARSVPAMLMGGNNIWTRRVLPNLRIKQAVFDEHYGESKSTMTGHYRRSSLTTTYIGGGGGGGGGLGGMNDDGPLSFVLLDATSKMLYDVPMRHLLQLVKKDHDDDASIDHVIRAIDETHMKSEWLDAVTALNKQFDKRPEDKARVLAHKGSTHGLVLIEQFFVKLVRVPAYEFKLIYLKFREEAPTQLERMSKHINDLLESVQVILNNEQLPGILHLLCLLYNSITGKTIPGLHFDSLLSVLSTRTPKQNTTLAHVLCHLLEEQYPTLLNIFDNQILLKLKDLSAIKYIPIYIDIRLLFTRYKQLNTTLRELQQQLIILPEHIKVTLIELQSVFTRLFDDENKLKKYEKDLSNYFCLWDLSIETCFSTLGQFIDKLRLAHMQNVEQHRRNELLLKQQQQQRSFENRLLPTPTTARLIRSSQNQYGSDTNIFRDHLNVPLTPTTARQRFKVNNTSRERFCGSSRDISYTNDEHEELMEPITTTTTLRTQNLLPNAIPRKRGHSPAARTVFTKRPFNALPLCTPATTVIEDHQSDDVFISPTFNHHQQDDDNDTKMDCCSAVATSATIATTAMTEEIDSLNSTINDDHLLPSNESSTARVISVCEIQPSFYLTTPIRRLFDPSNDQSTPNDSVVSIDYKNTDSITPPSTNLQHMKYSNNNDNNKENSHYLSTLTPMTSSSSSSSSDVQNTTELSSIPNLIDDDSQQSSSSSLPADASNDDHRCLPTMPSLSSDSETLDEGFETQSNVSETVEPTPRSCPLETTSNEINETKSEPNDETLADELTRRLTFSSTRRLSHDSNIRNNSRRTSLSHGRPTSLLKTSTSAYSYPTYTSNGQQNQQSKTSISKRTPSAESLRSISNNNNNNAANGIRSSRHIQRCAVSRRIWTEKDVDEASKTLTTSPPPSLPQPFTLQNTMEPDEVSSSSTLTAAATTATRTTTTTSTTSTATTITNHRLASAKPKAKILNIQSVVDSSFRAYSPIIRKVSTRLGHASSCQNVSTTTMNSPKATHLTKTRSPPNFFLNSNQLLRSSFTRPNEKPLRAYQMSNTTNNESASLNRPSPRTRRLFSSNTSLESTSISSPKNLRKPPSSWPHQKPLANNTTVPTALPSTSLNPKRKTSASTIDLRKTNPMNSSVFQRLNHSKRL</sequence>
<feature type="region of interest" description="Disordered" evidence="1">
    <location>
        <begin position="703"/>
        <end position="954"/>
    </location>
</feature>
<feature type="compositionally biased region" description="Low complexity" evidence="1">
    <location>
        <begin position="1151"/>
        <end position="1163"/>
    </location>
</feature>
<evidence type="ECO:0000313" key="3">
    <source>
        <dbReference type="EMBL" id="CAF2989018.1"/>
    </source>
</evidence>
<accession>A0A817XWQ6</accession>
<dbReference type="AlphaFoldDB" id="A0A817XWQ6"/>
<feature type="region of interest" description="Disordered" evidence="1">
    <location>
        <begin position="1073"/>
        <end position="1204"/>
    </location>
</feature>
<organism evidence="4 6">
    <name type="scientific">Rotaria socialis</name>
    <dbReference type="NCBI Taxonomy" id="392032"/>
    <lineage>
        <taxon>Eukaryota</taxon>
        <taxon>Metazoa</taxon>
        <taxon>Spiralia</taxon>
        <taxon>Gnathifera</taxon>
        <taxon>Rotifera</taxon>
        <taxon>Eurotatoria</taxon>
        <taxon>Bdelloidea</taxon>
        <taxon>Philodinida</taxon>
        <taxon>Philodinidae</taxon>
        <taxon>Rotaria</taxon>
    </lineage>
</organism>
<evidence type="ECO:0000256" key="1">
    <source>
        <dbReference type="SAM" id="MobiDB-lite"/>
    </source>
</evidence>
<evidence type="ECO:0000313" key="4">
    <source>
        <dbReference type="EMBL" id="CAF3374470.1"/>
    </source>
</evidence>
<evidence type="ECO:0000313" key="5">
    <source>
        <dbReference type="EMBL" id="CAF3618382.1"/>
    </source>
</evidence>
<feature type="compositionally biased region" description="Polar residues" evidence="1">
    <location>
        <begin position="825"/>
        <end position="834"/>
    </location>
</feature>
<feature type="compositionally biased region" description="Polar residues" evidence="1">
    <location>
        <begin position="23"/>
        <end position="34"/>
    </location>
</feature>
<dbReference type="Proteomes" id="UP000663833">
    <property type="component" value="Unassembled WGS sequence"/>
</dbReference>
<proteinExistence type="predicted"/>
<comment type="caution">
    <text evidence="4">The sequence shown here is derived from an EMBL/GenBank/DDBJ whole genome shotgun (WGS) entry which is preliminary data.</text>
</comment>
<evidence type="ECO:0000259" key="2">
    <source>
        <dbReference type="PROSITE" id="PS51444"/>
    </source>
</evidence>
<dbReference type="EMBL" id="CAJNXB010000023">
    <property type="protein sequence ID" value="CAF2989018.1"/>
    <property type="molecule type" value="Genomic_DNA"/>
</dbReference>
<feature type="region of interest" description="Disordered" evidence="1">
    <location>
        <begin position="23"/>
        <end position="47"/>
    </location>
</feature>
<dbReference type="Proteomes" id="UP000663872">
    <property type="component" value="Unassembled WGS sequence"/>
</dbReference>
<feature type="compositionally biased region" description="Polar residues" evidence="1">
    <location>
        <begin position="1097"/>
        <end position="1117"/>
    </location>
</feature>
<dbReference type="Pfam" id="PF02181">
    <property type="entry name" value="FH2"/>
    <property type="match status" value="1"/>
</dbReference>
<feature type="compositionally biased region" description="Polar residues" evidence="1">
    <location>
        <begin position="769"/>
        <end position="780"/>
    </location>
</feature>
<feature type="compositionally biased region" description="Polar residues" evidence="1">
    <location>
        <begin position="884"/>
        <end position="894"/>
    </location>
</feature>
<evidence type="ECO:0000313" key="6">
    <source>
        <dbReference type="Proteomes" id="UP000663872"/>
    </source>
</evidence>
<feature type="compositionally biased region" description="Low complexity" evidence="1">
    <location>
        <begin position="904"/>
        <end position="916"/>
    </location>
</feature>
<name>A0A817XWQ6_9BILA</name>
<feature type="compositionally biased region" description="Polar residues" evidence="1">
    <location>
        <begin position="1180"/>
        <end position="1196"/>
    </location>
</feature>
<reference evidence="4" key="1">
    <citation type="submission" date="2021-02" db="EMBL/GenBank/DDBJ databases">
        <authorList>
            <person name="Nowell W R."/>
        </authorList>
    </citation>
    <scope>NUCLEOTIDE SEQUENCE</scope>
</reference>
<feature type="compositionally biased region" description="Polar residues" evidence="1">
    <location>
        <begin position="1076"/>
        <end position="1090"/>
    </location>
</feature>
<feature type="compositionally biased region" description="Polar residues" evidence="1">
    <location>
        <begin position="1127"/>
        <end position="1143"/>
    </location>
</feature>
<dbReference type="PANTHER" id="PTHR46345:SF8">
    <property type="entry name" value="FORMIN 3, ISOFORM B"/>
    <property type="match status" value="1"/>
</dbReference>
<feature type="compositionally biased region" description="Polar residues" evidence="1">
    <location>
        <begin position="706"/>
        <end position="716"/>
    </location>
</feature>
<feature type="region of interest" description="Disordered" evidence="1">
    <location>
        <begin position="1005"/>
        <end position="1029"/>
    </location>
</feature>
<dbReference type="OrthoDB" id="10032252at2759"/>
<dbReference type="Gene3D" id="1.20.58.2220">
    <property type="entry name" value="Formin, FH2 domain"/>
    <property type="match status" value="1"/>
</dbReference>